<protein>
    <submittedName>
        <fullName evidence="1">Uncharacterized protein</fullName>
    </submittedName>
</protein>
<reference evidence="1" key="1">
    <citation type="submission" date="2014-11" db="EMBL/GenBank/DDBJ databases">
        <authorList>
            <person name="Amaro Gonzalez C."/>
        </authorList>
    </citation>
    <scope>NUCLEOTIDE SEQUENCE</scope>
</reference>
<name>A0A0E9Q0E4_ANGAN</name>
<organism evidence="1">
    <name type="scientific">Anguilla anguilla</name>
    <name type="common">European freshwater eel</name>
    <name type="synonym">Muraena anguilla</name>
    <dbReference type="NCBI Taxonomy" id="7936"/>
    <lineage>
        <taxon>Eukaryota</taxon>
        <taxon>Metazoa</taxon>
        <taxon>Chordata</taxon>
        <taxon>Craniata</taxon>
        <taxon>Vertebrata</taxon>
        <taxon>Euteleostomi</taxon>
        <taxon>Actinopterygii</taxon>
        <taxon>Neopterygii</taxon>
        <taxon>Teleostei</taxon>
        <taxon>Anguilliformes</taxon>
        <taxon>Anguillidae</taxon>
        <taxon>Anguilla</taxon>
    </lineage>
</organism>
<dbReference type="AlphaFoldDB" id="A0A0E9Q0E4"/>
<evidence type="ECO:0000313" key="1">
    <source>
        <dbReference type="EMBL" id="JAH09780.1"/>
    </source>
</evidence>
<sequence>MESWFDSGRDTFFNSSNIYPVIYNLKMSPILVNNWNFVVYLATFVVRKQPL</sequence>
<reference evidence="1" key="2">
    <citation type="journal article" date="2015" name="Fish Shellfish Immunol.">
        <title>Early steps in the European eel (Anguilla anguilla)-Vibrio vulnificus interaction in the gills: Role of the RtxA13 toxin.</title>
        <authorList>
            <person name="Callol A."/>
            <person name="Pajuelo D."/>
            <person name="Ebbesson L."/>
            <person name="Teles M."/>
            <person name="MacKenzie S."/>
            <person name="Amaro C."/>
        </authorList>
    </citation>
    <scope>NUCLEOTIDE SEQUENCE</scope>
</reference>
<accession>A0A0E9Q0E4</accession>
<dbReference type="EMBL" id="GBXM01098797">
    <property type="protein sequence ID" value="JAH09780.1"/>
    <property type="molecule type" value="Transcribed_RNA"/>
</dbReference>
<proteinExistence type="predicted"/>